<evidence type="ECO:0000313" key="2">
    <source>
        <dbReference type="EMBL" id="NHM00738.1"/>
    </source>
</evidence>
<dbReference type="Pfam" id="PF12969">
    <property type="entry name" value="DUF3857"/>
    <property type="match status" value="1"/>
</dbReference>
<accession>A0ABX0I0L7</accession>
<dbReference type="Gene3D" id="2.60.40.3140">
    <property type="match status" value="1"/>
</dbReference>
<dbReference type="InterPro" id="IPR024618">
    <property type="entry name" value="DUF3857"/>
</dbReference>
<proteinExistence type="predicted"/>
<dbReference type="SUPFAM" id="SSF54001">
    <property type="entry name" value="Cysteine proteinases"/>
    <property type="match status" value="1"/>
</dbReference>
<dbReference type="InterPro" id="IPR038765">
    <property type="entry name" value="Papain-like_cys_pep_sf"/>
</dbReference>
<evidence type="ECO:0000259" key="1">
    <source>
        <dbReference type="Pfam" id="PF12969"/>
    </source>
</evidence>
<dbReference type="Gene3D" id="3.10.620.30">
    <property type="match status" value="1"/>
</dbReference>
<gene>
    <name evidence="2" type="ORF">G4D72_01280</name>
</gene>
<organism evidence="2 3">
    <name type="scientific">Flavobacterium difficile</name>
    <dbReference type="NCBI Taxonomy" id="2709659"/>
    <lineage>
        <taxon>Bacteria</taxon>
        <taxon>Pseudomonadati</taxon>
        <taxon>Bacteroidota</taxon>
        <taxon>Flavobacteriia</taxon>
        <taxon>Flavobacteriales</taxon>
        <taxon>Flavobacteriaceae</taxon>
        <taxon>Flavobacterium</taxon>
    </lineage>
</organism>
<dbReference type="Gene3D" id="2.60.120.1130">
    <property type="match status" value="1"/>
</dbReference>
<dbReference type="EMBL" id="JAAJBT010000001">
    <property type="protein sequence ID" value="NHM00738.1"/>
    <property type="molecule type" value="Genomic_DNA"/>
</dbReference>
<protein>
    <submittedName>
        <fullName evidence="2">DUF3857 domain-containing protein</fullName>
    </submittedName>
</protein>
<dbReference type="Proteomes" id="UP000800984">
    <property type="component" value="Unassembled WGS sequence"/>
</dbReference>
<evidence type="ECO:0000313" key="3">
    <source>
        <dbReference type="Proteomes" id="UP000800984"/>
    </source>
</evidence>
<keyword evidence="3" id="KW-1185">Reference proteome</keyword>
<comment type="caution">
    <text evidence="2">The sequence shown here is derived from an EMBL/GenBank/DDBJ whole genome shotgun (WGS) entry which is preliminary data.</text>
</comment>
<dbReference type="RefSeq" id="WP_166075772.1">
    <property type="nucleotide sequence ID" value="NZ_JAAJBT010000001.1"/>
</dbReference>
<sequence>MRLFFLVFFLGINSAFCQNVRLPIITQEQKDNANAIKISQSLVVDYKSFDKVNVINKYAVLVFNESGYTNLDISKSYDKSNKIKKLSTTIYNLQGGKIKQFNKSDFKDRSVTDEVSIFSDDRILQLDYTPLSYPFILEYECETESINTAFLKSWSPISSLYETVLESKLEIIKNPLCPVNVKTQKLEEYGVEKNELADKIIYSVKNILAIKAESYADYSREFPSVKMFLNKASLEGHSFDMSSWKEFGKKYYEYFILNNSTISEETKQKLDKIISPNDKKLDVLKKVYKYVQDNTRYISVQVGVGGWKPMEVSDVEKYGYGDCKALSNYTRAILKAYNVDSYYTLLYGGNKMSFEEDIVAKQSNHVILTVPDNDSYIFLECTSQTNPFGYQGEFTSNRNAFLLKPDGGEVIKTNFYKAEDNTQITKSKIFLSENGSILGDVEIVSKLTQYDNVAHLELRNPKQKLDYYINHFGHLNNLEISNLNLINNKEDFSFTEKFSFKAQNYYENGLNSIILPLNVFNRFESIPAKQRNKRFSFEIDYGFTDTDELEILLPNNTTVTQLPEKIDLVEKFGEYHSEVLLENNKLIYKRKLIMKDGVFAKEDFESFRKFREQINKLENVKVIIDKL</sequence>
<feature type="domain" description="DUF3857" evidence="1">
    <location>
        <begin position="55"/>
        <end position="192"/>
    </location>
</feature>
<reference evidence="2 3" key="1">
    <citation type="submission" date="2020-02" db="EMBL/GenBank/DDBJ databases">
        <authorList>
            <person name="Chen W.-M."/>
        </authorList>
    </citation>
    <scope>NUCLEOTIDE SEQUENCE [LARGE SCALE GENOMIC DNA]</scope>
    <source>
        <strain evidence="2 3">KDG-16</strain>
    </source>
</reference>
<name>A0ABX0I0L7_9FLAO</name>